<keyword evidence="3" id="KW-1185">Reference proteome</keyword>
<evidence type="ECO:0008006" key="4">
    <source>
        <dbReference type="Google" id="ProtNLM"/>
    </source>
</evidence>
<name>A0A1I4UPW2_9FLAO</name>
<gene>
    <name evidence="2" type="ORF">SAMN05421738_10446</name>
</gene>
<dbReference type="EMBL" id="FOUZ01000004">
    <property type="protein sequence ID" value="SFM91039.1"/>
    <property type="molecule type" value="Genomic_DNA"/>
</dbReference>
<dbReference type="OrthoDB" id="594989at2"/>
<feature type="transmembrane region" description="Helical" evidence="1">
    <location>
        <begin position="7"/>
        <end position="24"/>
    </location>
</feature>
<organism evidence="2 3">
    <name type="scientific">Algoriella xinjiangensis</name>
    <dbReference type="NCBI Taxonomy" id="684065"/>
    <lineage>
        <taxon>Bacteria</taxon>
        <taxon>Pseudomonadati</taxon>
        <taxon>Bacteroidota</taxon>
        <taxon>Flavobacteriia</taxon>
        <taxon>Flavobacteriales</taxon>
        <taxon>Weeksellaceae</taxon>
        <taxon>Algoriella</taxon>
    </lineage>
</organism>
<dbReference type="Proteomes" id="UP000199149">
    <property type="component" value="Unassembled WGS sequence"/>
</dbReference>
<protein>
    <recommendedName>
        <fullName evidence="4">Transcription termination factor Rho</fullName>
    </recommendedName>
</protein>
<accession>A0A1I4UPW2</accession>
<evidence type="ECO:0000313" key="3">
    <source>
        <dbReference type="Proteomes" id="UP000199149"/>
    </source>
</evidence>
<keyword evidence="1" id="KW-1133">Transmembrane helix</keyword>
<keyword evidence="1" id="KW-0472">Membrane</keyword>
<evidence type="ECO:0000313" key="2">
    <source>
        <dbReference type="EMBL" id="SFM91039.1"/>
    </source>
</evidence>
<evidence type="ECO:0000256" key="1">
    <source>
        <dbReference type="SAM" id="Phobius"/>
    </source>
</evidence>
<dbReference type="InterPro" id="IPR025635">
    <property type="entry name" value="DUF4293"/>
</dbReference>
<feature type="transmembrane region" description="Helical" evidence="1">
    <location>
        <begin position="44"/>
        <end position="63"/>
    </location>
</feature>
<dbReference type="Pfam" id="PF14126">
    <property type="entry name" value="DUF4293"/>
    <property type="match status" value="1"/>
</dbReference>
<proteinExistence type="predicted"/>
<dbReference type="STRING" id="684065.SAMN05421738_10446"/>
<reference evidence="3" key="1">
    <citation type="submission" date="2016-10" db="EMBL/GenBank/DDBJ databases">
        <authorList>
            <person name="Varghese N."/>
            <person name="Submissions S."/>
        </authorList>
    </citation>
    <scope>NUCLEOTIDE SEQUENCE [LARGE SCALE GENOMIC DNA]</scope>
    <source>
        <strain evidence="3">XJ109</strain>
    </source>
</reference>
<keyword evidence="1" id="KW-0812">Transmembrane</keyword>
<dbReference type="AlphaFoldDB" id="A0A1I4UPW2"/>
<feature type="transmembrane region" description="Helical" evidence="1">
    <location>
        <begin position="70"/>
        <end position="92"/>
    </location>
</feature>
<dbReference type="RefSeq" id="WP_092906980.1">
    <property type="nucleotide sequence ID" value="NZ_FOUZ01000004.1"/>
</dbReference>
<sequence length="137" mass="15642">MIQRKQSIYLFFSGIISSIFAMNFDKLFDIPLQWLSNPEKGDYIFSIAFFASALISFLTIMLFKKRNIQLVLDGLNIVLNVILIGSFLYCLFTLPGEENSEKGIWALVPLASIVLLSIANRLIKKDNDLVKSVDRFR</sequence>
<feature type="transmembrane region" description="Helical" evidence="1">
    <location>
        <begin position="104"/>
        <end position="123"/>
    </location>
</feature>